<keyword evidence="2 5" id="KW-0812">Transmembrane</keyword>
<dbReference type="RefSeq" id="WP_231910782.1">
    <property type="nucleotide sequence ID" value="NZ_AP017369.1"/>
</dbReference>
<feature type="transmembrane region" description="Helical" evidence="5">
    <location>
        <begin position="207"/>
        <end position="228"/>
    </location>
</feature>
<gene>
    <name evidence="7" type="ORF">N24_0179</name>
</gene>
<dbReference type="GO" id="GO:0005886">
    <property type="term" value="C:plasma membrane"/>
    <property type="evidence" value="ECO:0007669"/>
    <property type="project" value="UniProtKB-SubCell"/>
</dbReference>
<dbReference type="Proteomes" id="UP000218244">
    <property type="component" value="Chromosome"/>
</dbReference>
<keyword evidence="3 5" id="KW-1133">Transmembrane helix</keyword>
<dbReference type="Pfam" id="PF07690">
    <property type="entry name" value="MFS_1"/>
    <property type="match status" value="1"/>
</dbReference>
<sequence length="408" mass="42788">MSRSGSALTGALTATMGVSALLTSGISALGPAVREGLMLSRSELSLFSLVVFITASATSIPWGLLADHLRPLWGITLTFFLAILGLSGAALAPNLAVLLVAALAGGCSLAISATVTNKLVSQFVAFRRRGRVLSTKQMGVQFAQVIAGFLFPAVAVYFGWRAGLAAGVLVAAIGLIIIVFSTRQSFEQQVEQPQRLVSSKNGTTNTRLLSAMVVYALVTALCFQSNLFGLPLMGYEELGFNVSTASTVVVVLGAVGFISRLVWGAFADRPFNIKMVMVALGAGLLAGELAIGLSVWLDVAWIFWLGSVLIGTFFALVPVVLSAVILQNFSAHRIGLISGVISVSTFAGFAAGPLLFGVVADTWSYQHSSAVIVVIAAVASLVPWLLPKNKPLKEIEVVEKMESVRKGA</sequence>
<evidence type="ECO:0000256" key="1">
    <source>
        <dbReference type="ARBA" id="ARBA00004651"/>
    </source>
</evidence>
<feature type="domain" description="Major facilitator superfamily (MFS) profile" evidence="6">
    <location>
        <begin position="3"/>
        <end position="391"/>
    </location>
</feature>
<dbReference type="GO" id="GO:0022857">
    <property type="term" value="F:transmembrane transporter activity"/>
    <property type="evidence" value="ECO:0007669"/>
    <property type="project" value="InterPro"/>
</dbReference>
<dbReference type="SUPFAM" id="SSF103473">
    <property type="entry name" value="MFS general substrate transporter"/>
    <property type="match status" value="1"/>
</dbReference>
<dbReference type="InterPro" id="IPR011701">
    <property type="entry name" value="MFS"/>
</dbReference>
<feature type="transmembrane region" description="Helical" evidence="5">
    <location>
        <begin position="97"/>
        <end position="117"/>
    </location>
</feature>
<dbReference type="AlphaFoldDB" id="A0A160PPB4"/>
<evidence type="ECO:0000313" key="7">
    <source>
        <dbReference type="EMBL" id="BAU94441.1"/>
    </source>
</evidence>
<accession>A0A160PPB4</accession>
<comment type="subcellular location">
    <subcellularLocation>
        <location evidence="1">Cell membrane</location>
        <topology evidence="1">Multi-pass membrane protein</topology>
    </subcellularLocation>
</comment>
<evidence type="ECO:0000256" key="5">
    <source>
        <dbReference type="SAM" id="Phobius"/>
    </source>
</evidence>
<evidence type="ECO:0000259" key="6">
    <source>
        <dbReference type="PROSITE" id="PS50850"/>
    </source>
</evidence>
<keyword evidence="8" id="KW-1185">Reference proteome</keyword>
<reference evidence="7 8" key="1">
    <citation type="submission" date="2016-02" db="EMBL/GenBank/DDBJ databases">
        <title>Corynebacterium glutamicum N24 whole genome sequencing project.</title>
        <authorList>
            <person name="Matsutani M."/>
            <person name="Nangtapong N."/>
            <person name="Yakushi T."/>
            <person name="Matsushita K."/>
        </authorList>
    </citation>
    <scope>NUCLEOTIDE SEQUENCE [LARGE SCALE GENOMIC DNA]</scope>
    <source>
        <strain evidence="7 8">N24</strain>
    </source>
</reference>
<dbReference type="InterPro" id="IPR036259">
    <property type="entry name" value="MFS_trans_sf"/>
</dbReference>
<keyword evidence="4 5" id="KW-0472">Membrane</keyword>
<evidence type="ECO:0000313" key="8">
    <source>
        <dbReference type="Proteomes" id="UP000218244"/>
    </source>
</evidence>
<dbReference type="InterPro" id="IPR052952">
    <property type="entry name" value="MFS-Transporter"/>
</dbReference>
<feature type="transmembrane region" description="Helical" evidence="5">
    <location>
        <begin position="164"/>
        <end position="186"/>
    </location>
</feature>
<evidence type="ECO:0000256" key="2">
    <source>
        <dbReference type="ARBA" id="ARBA00022692"/>
    </source>
</evidence>
<dbReference type="KEGG" id="csur:N24_0179"/>
<evidence type="ECO:0000256" key="4">
    <source>
        <dbReference type="ARBA" id="ARBA00023136"/>
    </source>
</evidence>
<dbReference type="InterPro" id="IPR020846">
    <property type="entry name" value="MFS_dom"/>
</dbReference>
<dbReference type="EMBL" id="AP017369">
    <property type="protein sequence ID" value="BAU94441.1"/>
    <property type="molecule type" value="Genomic_DNA"/>
</dbReference>
<feature type="transmembrane region" description="Helical" evidence="5">
    <location>
        <begin position="336"/>
        <end position="359"/>
    </location>
</feature>
<evidence type="ECO:0000256" key="3">
    <source>
        <dbReference type="ARBA" id="ARBA00022989"/>
    </source>
</evidence>
<dbReference type="Gene3D" id="1.20.1250.20">
    <property type="entry name" value="MFS general substrate transporter like domains"/>
    <property type="match status" value="1"/>
</dbReference>
<dbReference type="PANTHER" id="PTHR23527:SF1">
    <property type="entry name" value="BLL3282 PROTEIN"/>
    <property type="match status" value="1"/>
</dbReference>
<proteinExistence type="predicted"/>
<feature type="transmembrane region" description="Helical" evidence="5">
    <location>
        <begin position="302"/>
        <end position="324"/>
    </location>
</feature>
<name>A0A160PPB4_9CORY</name>
<feature type="transmembrane region" description="Helical" evidence="5">
    <location>
        <begin position="138"/>
        <end position="158"/>
    </location>
</feature>
<feature type="transmembrane region" description="Helical" evidence="5">
    <location>
        <begin position="365"/>
        <end position="386"/>
    </location>
</feature>
<dbReference type="PANTHER" id="PTHR23527">
    <property type="entry name" value="BLL3282 PROTEIN"/>
    <property type="match status" value="1"/>
</dbReference>
<organism evidence="7 8">
    <name type="scientific">Corynebacterium suranareeae</name>
    <dbReference type="NCBI Taxonomy" id="2506452"/>
    <lineage>
        <taxon>Bacteria</taxon>
        <taxon>Bacillati</taxon>
        <taxon>Actinomycetota</taxon>
        <taxon>Actinomycetes</taxon>
        <taxon>Mycobacteriales</taxon>
        <taxon>Corynebacteriaceae</taxon>
        <taxon>Corynebacterium</taxon>
    </lineage>
</organism>
<feature type="transmembrane region" description="Helical" evidence="5">
    <location>
        <begin position="275"/>
        <end position="296"/>
    </location>
</feature>
<feature type="transmembrane region" description="Helical" evidence="5">
    <location>
        <begin position="240"/>
        <end position="263"/>
    </location>
</feature>
<feature type="transmembrane region" description="Helical" evidence="5">
    <location>
        <begin position="72"/>
        <end position="91"/>
    </location>
</feature>
<dbReference type="PROSITE" id="PS50850">
    <property type="entry name" value="MFS"/>
    <property type="match status" value="1"/>
</dbReference>
<feature type="transmembrane region" description="Helical" evidence="5">
    <location>
        <begin position="44"/>
        <end position="65"/>
    </location>
</feature>
<protein>
    <submittedName>
        <fullName evidence="7">Arabinose efflux permease family protein</fullName>
    </submittedName>
</protein>